<evidence type="ECO:0000313" key="2">
    <source>
        <dbReference type="EMBL" id="GAC11568.1"/>
    </source>
</evidence>
<keyword evidence="1" id="KW-0472">Membrane</keyword>
<organism evidence="2 3">
    <name type="scientific">Paraglaciecola chathamensis S18K6</name>
    <dbReference type="NCBI Taxonomy" id="1127672"/>
    <lineage>
        <taxon>Bacteria</taxon>
        <taxon>Pseudomonadati</taxon>
        <taxon>Pseudomonadota</taxon>
        <taxon>Gammaproteobacteria</taxon>
        <taxon>Alteromonadales</taxon>
        <taxon>Alteromonadaceae</taxon>
        <taxon>Paraglaciecola</taxon>
    </lineage>
</organism>
<comment type="caution">
    <text evidence="2">The sequence shown here is derived from an EMBL/GenBank/DDBJ whole genome shotgun (WGS) entry which is preliminary data.</text>
</comment>
<sequence length="40" mass="4672">MNLVFSIISTLVEQYRVTAMGLMSFNLIHWLFIVLLKIIC</sequence>
<evidence type="ECO:0000313" key="3">
    <source>
        <dbReference type="Proteomes" id="UP000006320"/>
    </source>
</evidence>
<name>A0AAV3V4L6_9ALTE</name>
<accession>A0AAV3V4L6</accession>
<dbReference type="AlphaFoldDB" id="A0AAV3V4L6"/>
<evidence type="ECO:0000256" key="1">
    <source>
        <dbReference type="SAM" id="Phobius"/>
    </source>
</evidence>
<dbReference type="Proteomes" id="UP000006320">
    <property type="component" value="Unassembled WGS sequence"/>
</dbReference>
<proteinExistence type="predicted"/>
<protein>
    <submittedName>
        <fullName evidence="2">Uncharacterized protein</fullName>
    </submittedName>
</protein>
<keyword evidence="1" id="KW-0812">Transmembrane</keyword>
<feature type="transmembrane region" description="Helical" evidence="1">
    <location>
        <begin position="20"/>
        <end position="39"/>
    </location>
</feature>
<dbReference type="EMBL" id="BAEM01000043">
    <property type="protein sequence ID" value="GAC11568.1"/>
    <property type="molecule type" value="Genomic_DNA"/>
</dbReference>
<keyword evidence="1" id="KW-1133">Transmembrane helix</keyword>
<reference evidence="2 3" key="1">
    <citation type="journal article" date="2017" name="Antonie Van Leeuwenhoek">
        <title>Rhizobium rhizosphaerae sp. nov., a novel species isolated from rice rhizosphere.</title>
        <authorList>
            <person name="Zhao J.J."/>
            <person name="Zhang J."/>
            <person name="Zhang R.J."/>
            <person name="Zhang C.W."/>
            <person name="Yin H.Q."/>
            <person name="Zhang X.X."/>
        </authorList>
    </citation>
    <scope>NUCLEOTIDE SEQUENCE [LARGE SCALE GENOMIC DNA]</scope>
    <source>
        <strain evidence="2 3">S18K6</strain>
    </source>
</reference>
<gene>
    <name evidence="2" type="ORF">GCHA_3638</name>
</gene>